<comment type="caution">
    <text evidence="1">The sequence shown here is derived from an EMBL/GenBank/DDBJ whole genome shotgun (WGS) entry which is preliminary data.</text>
</comment>
<dbReference type="RefSeq" id="WP_105696396.1">
    <property type="nucleotide sequence ID" value="NZ_CP159260.1"/>
</dbReference>
<dbReference type="EMBL" id="PCQL01000007">
    <property type="protein sequence ID" value="PRC20148.1"/>
    <property type="molecule type" value="Genomic_DNA"/>
</dbReference>
<evidence type="ECO:0000313" key="2">
    <source>
        <dbReference type="Proteomes" id="UP000238045"/>
    </source>
</evidence>
<reference evidence="1 2" key="1">
    <citation type="submission" date="2017-09" db="EMBL/GenBank/DDBJ databases">
        <title>Genomic, metabolic, and phenotypic characteristics of bacterial isolates from the natural microbiome of the model nematode Caenorhabditis elegans.</title>
        <authorList>
            <person name="Zimmermann J."/>
            <person name="Obeng N."/>
            <person name="Yang W."/>
            <person name="Obeng O."/>
            <person name="Kissoyan K."/>
            <person name="Pees B."/>
            <person name="Dirksen P."/>
            <person name="Hoppner M."/>
            <person name="Franke A."/>
            <person name="Rosenstiel P."/>
            <person name="Leippe M."/>
            <person name="Dierking K."/>
            <person name="Kaleta C."/>
            <person name="Schulenburg H."/>
        </authorList>
    </citation>
    <scope>NUCLEOTIDE SEQUENCE [LARGE SCALE GENOMIC DNA]</scope>
    <source>
        <strain evidence="1 2">MYb117</strain>
    </source>
</reference>
<organism evidence="1 2">
    <name type="scientific">Pseudomonas poae</name>
    <dbReference type="NCBI Taxonomy" id="200451"/>
    <lineage>
        <taxon>Bacteria</taxon>
        <taxon>Pseudomonadati</taxon>
        <taxon>Pseudomonadota</taxon>
        <taxon>Gammaproteobacteria</taxon>
        <taxon>Pseudomonadales</taxon>
        <taxon>Pseudomonadaceae</taxon>
        <taxon>Pseudomonas</taxon>
    </lineage>
</organism>
<protein>
    <submittedName>
        <fullName evidence="1">Uncharacterized protein</fullName>
    </submittedName>
</protein>
<sequence length="1793" mass="199333">MNESVPTPAGSPTYAPIDDEARLTADRQIMAALFNHLDATPEQQGHATLEVPVDSTVGQWLSVYRQACLRPRVLAWVEQQALNLSCLTLEHTTLKEGDGAKRAFTVTHHPEWRSLATPIVTLAEIIDPSAAGLAWPHSACTAQSLTLNQLLRFYGYPAPAPANPAHRYVIKTALTQLKPFDTSALNARFYQLNQDLQQLAETLESMVRAHFSPLENTPFNLLLPYSTRLRLQSTSCLANTIATGAAQLDAITHQPGFLVLEQAQDLQPGRYTFSYDSRVLQGEQQSGAIYKIDLIHLRSLMPDNRVECLLSTLEQLRLPLHEDGTISVAELLSHHALPRPTRVEDAEEQAQQLRQAPLITVPSIDERTTSVFAIGWHSRQCAIDHERDKILIALSDLIQGKSANTTIAPQNVWVQVGPAQTERASLELLLKRHGMGVAYTVKAARKLLPLLEMMRPVSPALGNYWQAVDQPLASALELSNELRTTLLRTVASVLPQPNPGLLNLLAEGLLSGMSRDQARANADTLLRQMLDQPLAHTLATKLVQALGWLEAVGNECAMRASCDALVLAALILTLDPEAGKHRYVIAGLDLNTQHYWGLPYLNLRSDLELHLVQNGLASAESSPVAAHLLLAGAAPECLVQDIPDTLRFMTDHAWMLFKQGVMQIEQVASGASRLMTFNDILVFASQVSATSAQRQWREHCALSTLLDWSVATGAQPRTALDTAVSLDQINHLKTRLNDRMEQLKTATRILTAQPPSRRRMAFKDLRRALPDNRLLEKRCLSWRDWRHIGSHTHLGPFPRSSGADNTHSAVDLHMSGALVPLVERLETSDPDFDLPALKQCSASLNDINARFSTVFTDYIRMTKAAYGVYIQYLLCQLPLKDRKELQQGHLTLLTLSAPADKPLVHESPRENLARLGRYGVILRCEHAQRVRYFELFPLLNLVRENAQIPRELQIGGQPLNITTGTANAPVPVSTLFLGTPLPVDWQAYAKGQQPRPGQRSEVIVERLFSRAAQASLGNAVPMDFDAPRTLDLAGTLVEKHFFLEPDLLLEQTKGSSSLEQNQQLEAKIFAVIKALIPFWSCSEDLASGDVKRTIDGVYGCFLDVLGVYMPTKTTLLSAASRLATTAPLPLKLLQVMRLGAGYLHSILNPVDGIGSLLKLTRYGVAYLTKAGQQIMLTAIEQTRQWLAHTSAFDTLQHLGRIDLASGTLMRGSEFARLMAIMHKQRWRAFDPFTARPHGPVLNGFLPDNAITVTPLILADGYQARVVHEVLDCPLMIPRTTGTDILTGGRVFRLAPGNPELLTDLTSASHFRIAQSFDNLCPISRHKRSPIPLICFTKQLYPFKGSIHKRRVQAMEHLQLMPAPSVQGQTRKTIYKRLVHEATPQVTRFELNPVPVQLPIAYKTRTTGRLILDTPQFGLPEDSLDNLLSRQTVVLEVHSIVNTIDDRRVMRALLLNNPQAPAGPPTRCVVEADVGVFYEASPVPGDAQAVRLDLLEYGTTPEVNQLLNAYATQKNQHLVKANMSVQMPLVVLPTLETLYRQLHRRGYSAQKIQQIQRRASGLSKLKQRELLLNTSDQGRRLEIQVAALPIQLQVWPPRPLQPALPTPAQTNQYIAEIANDAVQNLVERTGLRSANIVGDTAQELSRLELTEPVVMWEYSKVGHPDYTEVILQTGAGNCDQMAHIASELIRHNLGNCQRWCIHRAHAFVVVGTPPVPQSLDFSEPGWADVWICDPWVNIACPASRYLERLNIKMIAMDLESILVFFRDAQLQRWGRATDPVWLAQLNDQLKYSLE</sequence>
<name>A0A2S9EVD9_9PSED</name>
<proteinExistence type="predicted"/>
<keyword evidence="2" id="KW-1185">Reference proteome</keyword>
<evidence type="ECO:0000313" key="1">
    <source>
        <dbReference type="EMBL" id="PRC20148.1"/>
    </source>
</evidence>
<gene>
    <name evidence="1" type="ORF">CQZ99_09190</name>
</gene>
<accession>A0A2S9EVD9</accession>
<dbReference type="Proteomes" id="UP000238045">
    <property type="component" value="Unassembled WGS sequence"/>
</dbReference>